<dbReference type="AlphaFoldDB" id="A0AAE0D5W5"/>
<proteinExistence type="predicted"/>
<evidence type="ECO:0000313" key="4">
    <source>
        <dbReference type="Proteomes" id="UP001281614"/>
    </source>
</evidence>
<evidence type="ECO:0000313" key="3">
    <source>
        <dbReference type="EMBL" id="KAK2759580.1"/>
    </source>
</evidence>
<keyword evidence="2" id="KW-0812">Transmembrane</keyword>
<keyword evidence="2" id="KW-1133">Transmembrane helix</keyword>
<feature type="region of interest" description="Disordered" evidence="1">
    <location>
        <begin position="43"/>
        <end position="71"/>
    </location>
</feature>
<organism evidence="3 4">
    <name type="scientific">Colletotrichum kahawae</name>
    <name type="common">Coffee berry disease fungus</name>
    <dbReference type="NCBI Taxonomy" id="34407"/>
    <lineage>
        <taxon>Eukaryota</taxon>
        <taxon>Fungi</taxon>
        <taxon>Dikarya</taxon>
        <taxon>Ascomycota</taxon>
        <taxon>Pezizomycotina</taxon>
        <taxon>Sordariomycetes</taxon>
        <taxon>Hypocreomycetidae</taxon>
        <taxon>Glomerellales</taxon>
        <taxon>Glomerellaceae</taxon>
        <taxon>Colletotrichum</taxon>
        <taxon>Colletotrichum gloeosporioides species complex</taxon>
    </lineage>
</organism>
<feature type="transmembrane region" description="Helical" evidence="2">
    <location>
        <begin position="15"/>
        <end position="34"/>
    </location>
</feature>
<reference evidence="3" key="1">
    <citation type="submission" date="2023-02" db="EMBL/GenBank/DDBJ databases">
        <title>Colletotrichum kahawae CIFC_Que2 genome sequencing and assembly.</title>
        <authorList>
            <person name="Baroncelli R."/>
        </authorList>
    </citation>
    <scope>NUCLEOTIDE SEQUENCE</scope>
    <source>
        <strain evidence="3">CIFC_Que2</strain>
    </source>
</reference>
<evidence type="ECO:0000256" key="1">
    <source>
        <dbReference type="SAM" id="MobiDB-lite"/>
    </source>
</evidence>
<dbReference type="Proteomes" id="UP001281614">
    <property type="component" value="Unassembled WGS sequence"/>
</dbReference>
<sequence>MVFYNSKVNRTISRWELYLLLLIMQNTIWALIWADGWMNTGKQISQETPSSEGVEESTFEGVQPANTEDSV</sequence>
<gene>
    <name evidence="3" type="ORF">CKAH01_16656</name>
</gene>
<name>A0AAE0D5W5_COLKA</name>
<accession>A0AAE0D5W5</accession>
<evidence type="ECO:0000256" key="2">
    <source>
        <dbReference type="SAM" id="Phobius"/>
    </source>
</evidence>
<keyword evidence="4" id="KW-1185">Reference proteome</keyword>
<comment type="caution">
    <text evidence="3">The sequence shown here is derived from an EMBL/GenBank/DDBJ whole genome shotgun (WGS) entry which is preliminary data.</text>
</comment>
<protein>
    <submittedName>
        <fullName evidence="3">Uncharacterized protein</fullName>
    </submittedName>
</protein>
<keyword evidence="2" id="KW-0472">Membrane</keyword>
<dbReference type="EMBL" id="VYYT01000179">
    <property type="protein sequence ID" value="KAK2759580.1"/>
    <property type="molecule type" value="Genomic_DNA"/>
</dbReference>